<reference evidence="1 2" key="1">
    <citation type="journal article" date="2021" name="Int. J. Syst. Evol. Microbiol.">
        <title>Reticulibacter mediterranei gen. nov., sp. nov., within the new family Reticulibacteraceae fam. nov., and Ktedonospora formicarum gen. nov., sp. nov., Ktedonobacter robiniae sp. nov., Dictyobacter formicarum sp. nov. and Dictyobacter arantiisoli sp. nov., belonging to the class Ktedonobacteria.</title>
        <authorList>
            <person name="Yabe S."/>
            <person name="Zheng Y."/>
            <person name="Wang C.M."/>
            <person name="Sakai Y."/>
            <person name="Abe K."/>
            <person name="Yokota A."/>
            <person name="Donadio S."/>
            <person name="Cavaletti L."/>
            <person name="Monciardini P."/>
        </authorList>
    </citation>
    <scope>NUCLEOTIDE SEQUENCE [LARGE SCALE GENOMIC DNA]</scope>
    <source>
        <strain evidence="1 2">SOSP1-9</strain>
    </source>
</reference>
<dbReference type="RefSeq" id="WP_201367381.1">
    <property type="nucleotide sequence ID" value="NZ_BNJJ01000047.1"/>
</dbReference>
<gene>
    <name evidence="1" type="ORF">KSZ_78330</name>
</gene>
<evidence type="ECO:0000313" key="1">
    <source>
        <dbReference type="EMBL" id="GHO89827.1"/>
    </source>
</evidence>
<dbReference type="Proteomes" id="UP000635565">
    <property type="component" value="Unassembled WGS sequence"/>
</dbReference>
<dbReference type="SUPFAM" id="SSF52172">
    <property type="entry name" value="CheY-like"/>
    <property type="match status" value="1"/>
</dbReference>
<sequence length="69" mass="7697">MSSVDSIKELLVIDDNPPIVELINIAVNLHGRYQVVGAYTEVSVAERVSAEHLTCEFLVCKMPEMMGYQ</sequence>
<comment type="caution">
    <text evidence="1">The sequence shown here is derived from an EMBL/GenBank/DDBJ whole genome shotgun (WGS) entry which is preliminary data.</text>
</comment>
<dbReference type="EMBL" id="BNJJ01000047">
    <property type="protein sequence ID" value="GHO89827.1"/>
    <property type="molecule type" value="Genomic_DNA"/>
</dbReference>
<keyword evidence="2" id="KW-1185">Reference proteome</keyword>
<proteinExistence type="predicted"/>
<protein>
    <recommendedName>
        <fullName evidence="3">Response regulatory domain-containing protein</fullName>
    </recommendedName>
</protein>
<organism evidence="1 2">
    <name type="scientific">Dictyobacter formicarum</name>
    <dbReference type="NCBI Taxonomy" id="2778368"/>
    <lineage>
        <taxon>Bacteria</taxon>
        <taxon>Bacillati</taxon>
        <taxon>Chloroflexota</taxon>
        <taxon>Ktedonobacteria</taxon>
        <taxon>Ktedonobacterales</taxon>
        <taxon>Dictyobacteraceae</taxon>
        <taxon>Dictyobacter</taxon>
    </lineage>
</organism>
<dbReference type="InterPro" id="IPR011006">
    <property type="entry name" value="CheY-like_superfamily"/>
</dbReference>
<evidence type="ECO:0000313" key="2">
    <source>
        <dbReference type="Proteomes" id="UP000635565"/>
    </source>
</evidence>
<evidence type="ECO:0008006" key="3">
    <source>
        <dbReference type="Google" id="ProtNLM"/>
    </source>
</evidence>
<name>A0ABQ3VVA7_9CHLR</name>
<accession>A0ABQ3VVA7</accession>
<dbReference type="Gene3D" id="3.40.50.2300">
    <property type="match status" value="1"/>
</dbReference>